<dbReference type="PANTHER" id="PTHR40088:SF1">
    <property type="entry name" value="PECTATE LYASE PEL9"/>
    <property type="match status" value="1"/>
</dbReference>
<evidence type="ECO:0000256" key="5">
    <source>
        <dbReference type="ARBA" id="ARBA00022729"/>
    </source>
</evidence>
<feature type="signal peptide" evidence="9">
    <location>
        <begin position="1"/>
        <end position="25"/>
    </location>
</feature>
<keyword evidence="5 9" id="KW-0732">Signal</keyword>
<reference evidence="11 12" key="1">
    <citation type="submission" date="2020-05" db="EMBL/GenBank/DDBJ databases">
        <title>Distinct polysaccharide utilization as determinants for interspecies competition between intestinal Prevotella spp.</title>
        <authorList>
            <person name="Galvez E.J.C."/>
            <person name="Iljazovic A."/>
            <person name="Strowig T."/>
        </authorList>
    </citation>
    <scope>NUCLEOTIDE SEQUENCE [LARGE SCALE GENOMIC DNA]</scope>
    <source>
        <strain evidence="11 12">PCHR</strain>
    </source>
</reference>
<dbReference type="RefSeq" id="WP_172343475.1">
    <property type="nucleotide sequence ID" value="NZ_CASYYZ010000017.1"/>
</dbReference>
<feature type="chain" id="PRO_5046011203" evidence="9">
    <location>
        <begin position="26"/>
        <end position="759"/>
    </location>
</feature>
<dbReference type="InterPro" id="IPR011050">
    <property type="entry name" value="Pectin_lyase_fold/virulence"/>
</dbReference>
<keyword evidence="6" id="KW-0106">Calcium</keyword>
<keyword evidence="7" id="KW-0456">Lyase</keyword>
<dbReference type="InterPro" id="IPR052052">
    <property type="entry name" value="Polysaccharide_Lyase_9"/>
</dbReference>
<dbReference type="SUPFAM" id="SSF51126">
    <property type="entry name" value="Pectin lyase-like"/>
    <property type="match status" value="1"/>
</dbReference>
<dbReference type="EMBL" id="JABKKJ010000001">
    <property type="protein sequence ID" value="NPE23940.1"/>
    <property type="molecule type" value="Genomic_DNA"/>
</dbReference>
<keyword evidence="12" id="KW-1185">Reference proteome</keyword>
<evidence type="ECO:0000256" key="7">
    <source>
        <dbReference type="ARBA" id="ARBA00023239"/>
    </source>
</evidence>
<evidence type="ECO:0000256" key="6">
    <source>
        <dbReference type="ARBA" id="ARBA00022837"/>
    </source>
</evidence>
<evidence type="ECO:0000256" key="2">
    <source>
        <dbReference type="ARBA" id="ARBA00004613"/>
    </source>
</evidence>
<dbReference type="InterPro" id="IPR012334">
    <property type="entry name" value="Pectin_lyas_fold"/>
</dbReference>
<dbReference type="PANTHER" id="PTHR40088">
    <property type="entry name" value="PECTATE LYASE (EUROFUNG)"/>
    <property type="match status" value="1"/>
</dbReference>
<evidence type="ECO:0000256" key="8">
    <source>
        <dbReference type="ARBA" id="ARBA00038263"/>
    </source>
</evidence>
<evidence type="ECO:0000256" key="1">
    <source>
        <dbReference type="ARBA" id="ARBA00001913"/>
    </source>
</evidence>
<dbReference type="Pfam" id="PF22842">
    <property type="entry name" value="Pel9A-like_beta_helix"/>
    <property type="match status" value="1"/>
</dbReference>
<evidence type="ECO:0000313" key="11">
    <source>
        <dbReference type="EMBL" id="NPE23940.1"/>
    </source>
</evidence>
<proteinExistence type="inferred from homology"/>
<evidence type="ECO:0000256" key="3">
    <source>
        <dbReference type="ARBA" id="ARBA00022525"/>
    </source>
</evidence>
<evidence type="ECO:0000313" key="12">
    <source>
        <dbReference type="Proteomes" id="UP000820977"/>
    </source>
</evidence>
<organism evidence="11 12">
    <name type="scientific">Xylanibacter caecicola</name>
    <dbReference type="NCBI Taxonomy" id="2736294"/>
    <lineage>
        <taxon>Bacteria</taxon>
        <taxon>Pseudomonadati</taxon>
        <taxon>Bacteroidota</taxon>
        <taxon>Bacteroidia</taxon>
        <taxon>Bacteroidales</taxon>
        <taxon>Prevotellaceae</taxon>
        <taxon>Xylanibacter</taxon>
    </lineage>
</organism>
<name>A0ABX2B148_9BACT</name>
<comment type="subcellular location">
    <subcellularLocation>
        <location evidence="2">Secreted</location>
    </subcellularLocation>
</comment>
<sequence>MRNFLFAKRVAVCALVAACCGVTQARKLYLAPGGTGNGRSIENPMGDPVSAIGKLEAGDTLYVRGGMYALSQTIKVNRSGTKDHRICVFAYENEKPVFDFSGQNHTDETTAKASRGILHNIGANYWHYRGLEIANAADNGMKLEGSFCVVELCTFHGCGDTGLQQGFGKGSNGENTRNQNFLYGRYNIIVNCDSYDNYDTWSGGGDADGFAIKLFPGPGNEFHGCRAWNNSDDAWDLYYTNFPVLVENCWALKSGVNKGNGNGFKMGGCKQGGTSVGAHVFMNCVAAFNLKKGFDQNHHLEGSYLINNTAFENGINYGYNMEEPTYGNWVLRNCIGFAPTDRNHTFTIIPDSKNCNWLDIDGLSPISDRESTDKVTSNKYNKYAKPSAWPDYSGEFENLDYNTAIGPRGENGMLPTGFARLKAGSKFIDKGAVIKDFVTTDAHKKEYEYSANAPQDYSMTLTVPFAGTAPDYGAYEYGGTDNAYDLVFPENDGTVEDVTVAPGDGKYYDEKILVNNYLFQDEVIAPEVGQYISAESQLEGQGVMPLYNGKISGGGSYEYPAGPGEKYGTGTSYGAYKLPKTGWIEFNVPELAAMVSNIYCTGNRTLEVTWGYTGSAETKTVTKTMSTGTATVDIASMIGTMEKKPVTVRVCNKETKGDMFLTDLTIKSYIEVDEDGNPIVTGVETVSPVVRDFEMYQTDNALIVYGDMASLRLYSVEGRMAAESRMSQYVSTAGLSRGVYVVVAVAKDGSRFVKKMMLR</sequence>
<protein>
    <submittedName>
        <fullName evidence="11">Right-handed parallel beta-helix repeat-containing protein</fullName>
    </submittedName>
</protein>
<keyword evidence="3" id="KW-0964">Secreted</keyword>
<dbReference type="InterPro" id="IPR053868">
    <property type="entry name" value="Pel9A-like_beta_helix"/>
</dbReference>
<evidence type="ECO:0000256" key="4">
    <source>
        <dbReference type="ARBA" id="ARBA00022723"/>
    </source>
</evidence>
<comment type="similarity">
    <text evidence="8">Belongs to the polysaccharide lyase 9 family.</text>
</comment>
<evidence type="ECO:0000256" key="9">
    <source>
        <dbReference type="SAM" id="SignalP"/>
    </source>
</evidence>
<comment type="cofactor">
    <cofactor evidence="1">
        <name>Ca(2+)</name>
        <dbReference type="ChEBI" id="CHEBI:29108"/>
    </cofactor>
</comment>
<accession>A0ABX2B148</accession>
<dbReference type="Proteomes" id="UP000820977">
    <property type="component" value="Unassembled WGS sequence"/>
</dbReference>
<feature type="domain" description="Pel9A-like right handed beta-helix region" evidence="10">
    <location>
        <begin position="181"/>
        <end position="320"/>
    </location>
</feature>
<gene>
    <name evidence="11" type="ORF">HPS54_00145</name>
</gene>
<dbReference type="Gene3D" id="2.160.20.10">
    <property type="entry name" value="Single-stranded right-handed beta-helix, Pectin lyase-like"/>
    <property type="match status" value="1"/>
</dbReference>
<keyword evidence="4" id="KW-0479">Metal-binding</keyword>
<comment type="caution">
    <text evidence="11">The sequence shown here is derived from an EMBL/GenBank/DDBJ whole genome shotgun (WGS) entry which is preliminary data.</text>
</comment>
<evidence type="ECO:0000259" key="10">
    <source>
        <dbReference type="Pfam" id="PF22842"/>
    </source>
</evidence>